<dbReference type="Proteomes" id="UP000430634">
    <property type="component" value="Unassembled WGS sequence"/>
</dbReference>
<evidence type="ECO:0000313" key="4">
    <source>
        <dbReference type="Proteomes" id="UP000430634"/>
    </source>
</evidence>
<sequence>MTGPELEVLTRRLAATPAEFLEPPRVQDRGSLHVAALCNDVALRLGARLPPASLPRFLADGPQDANRLAVAAILCWLLADDWFVAAGPARPAMAQLLELLDTTAGELARSARAKQFVTEPEGREELARVALARLGFVPAGETPEQAADRLTAISGMERRRLLEASRAAEQRARQIREALARKAAEEAADKWSRE</sequence>
<dbReference type="AlphaFoldDB" id="A0A6I3SXI4"/>
<evidence type="ECO:0000313" key="3">
    <source>
        <dbReference type="EMBL" id="MTV53893.1"/>
    </source>
</evidence>
<dbReference type="EMBL" id="WNKZ01000037">
    <property type="protein sequence ID" value="MTV53893.1"/>
    <property type="molecule type" value="Genomic_DNA"/>
</dbReference>
<reference evidence="5" key="2">
    <citation type="journal article" date="2019" name="Int. J. Syst. Evol. Microbiol.">
        <title>The Global Catalogue of Microorganisms (GCM) 10K type strain sequencing project: providing services to taxonomists for standard genome sequencing and annotation.</title>
        <authorList>
            <consortium name="The Broad Institute Genomics Platform"/>
            <consortium name="The Broad Institute Genome Sequencing Center for Infectious Disease"/>
            <person name="Wu L."/>
            <person name="Ma J."/>
        </authorList>
    </citation>
    <scope>NUCLEOTIDE SEQUENCE [LARGE SCALE GENOMIC DNA]</scope>
    <source>
        <strain evidence="5">CGMCC 1.15931</strain>
    </source>
</reference>
<keyword evidence="5" id="KW-1185">Reference proteome</keyword>
<gene>
    <name evidence="2" type="ORF">GCM10011572_01910</name>
    <name evidence="3" type="ORF">GM672_14270</name>
</gene>
<dbReference type="Proteomes" id="UP000622638">
    <property type="component" value="Unassembled WGS sequence"/>
</dbReference>
<dbReference type="EMBL" id="BMKG01000001">
    <property type="protein sequence ID" value="GGB83606.1"/>
    <property type="molecule type" value="Genomic_DNA"/>
</dbReference>
<reference evidence="3 4" key="3">
    <citation type="submission" date="2019-11" db="EMBL/GenBank/DDBJ databases">
        <title>Type strains purchased from KCTC, JCM and DSMZ.</title>
        <authorList>
            <person name="Lu H."/>
        </authorList>
    </citation>
    <scope>NUCLEOTIDE SEQUENCE [LARGE SCALE GENOMIC DNA]</scope>
    <source>
        <strain evidence="3 4">KCTC 52429</strain>
    </source>
</reference>
<accession>A0A6I3SXI4</accession>
<dbReference type="OrthoDB" id="193894at2"/>
<reference evidence="2" key="1">
    <citation type="journal article" date="2014" name="Int. J. Syst. Evol. Microbiol.">
        <title>Complete genome of a new Firmicutes species belonging to the dominant human colonic microbiota ('Ruminococcus bicirculans') reveals two chromosomes and a selective capacity to utilize plant glucans.</title>
        <authorList>
            <consortium name="NISC Comparative Sequencing Program"/>
            <person name="Wegmann U."/>
            <person name="Louis P."/>
            <person name="Goesmann A."/>
            <person name="Henrissat B."/>
            <person name="Duncan S.H."/>
            <person name="Flint H.J."/>
        </authorList>
    </citation>
    <scope>NUCLEOTIDE SEQUENCE</scope>
    <source>
        <strain evidence="2">CGMCC 1.15931</strain>
    </source>
</reference>
<keyword evidence="1" id="KW-0175">Coiled coil</keyword>
<evidence type="ECO:0000313" key="5">
    <source>
        <dbReference type="Proteomes" id="UP000622638"/>
    </source>
</evidence>
<comment type="caution">
    <text evidence="3">The sequence shown here is derived from an EMBL/GenBank/DDBJ whole genome shotgun (WGS) entry which is preliminary data.</text>
</comment>
<evidence type="ECO:0000256" key="1">
    <source>
        <dbReference type="SAM" id="Coils"/>
    </source>
</evidence>
<protein>
    <submittedName>
        <fullName evidence="3">Uncharacterized protein</fullName>
    </submittedName>
</protein>
<evidence type="ECO:0000313" key="2">
    <source>
        <dbReference type="EMBL" id="GGB83606.1"/>
    </source>
</evidence>
<reference evidence="2" key="4">
    <citation type="submission" date="2024-05" db="EMBL/GenBank/DDBJ databases">
        <authorList>
            <person name="Sun Q."/>
            <person name="Zhou Y."/>
        </authorList>
    </citation>
    <scope>NUCLEOTIDE SEQUENCE</scope>
    <source>
        <strain evidence="2">CGMCC 1.15931</strain>
    </source>
</reference>
<feature type="coiled-coil region" evidence="1">
    <location>
        <begin position="158"/>
        <end position="185"/>
    </location>
</feature>
<proteinExistence type="predicted"/>
<organism evidence="3 4">
    <name type="scientific">Pseudoduganella buxea</name>
    <dbReference type="NCBI Taxonomy" id="1949069"/>
    <lineage>
        <taxon>Bacteria</taxon>
        <taxon>Pseudomonadati</taxon>
        <taxon>Pseudomonadota</taxon>
        <taxon>Betaproteobacteria</taxon>
        <taxon>Burkholderiales</taxon>
        <taxon>Oxalobacteraceae</taxon>
        <taxon>Telluria group</taxon>
        <taxon>Pseudoduganella</taxon>
    </lineage>
</organism>
<name>A0A6I3SXI4_9BURK</name>
<dbReference type="RefSeq" id="WP_155471197.1">
    <property type="nucleotide sequence ID" value="NZ_BMKG01000001.1"/>
</dbReference>